<comment type="catalytic activity">
    <reaction evidence="1 8">
        <text>malonyl-[ACP] + S-adenosyl-L-methionine = malonyl-[ACP] methyl ester + S-adenosyl-L-homocysteine</text>
        <dbReference type="Rhea" id="RHEA:17105"/>
        <dbReference type="Rhea" id="RHEA-COMP:9623"/>
        <dbReference type="Rhea" id="RHEA-COMP:9954"/>
        <dbReference type="ChEBI" id="CHEBI:57856"/>
        <dbReference type="ChEBI" id="CHEBI:59789"/>
        <dbReference type="ChEBI" id="CHEBI:78449"/>
        <dbReference type="ChEBI" id="CHEBI:78845"/>
        <dbReference type="EC" id="2.1.1.197"/>
    </reaction>
</comment>
<reference evidence="10 11" key="1">
    <citation type="journal article" date="2012" name="J. Bacteriol.">
        <title>Complete genome sequence of the B12-producing Shimwellia blattae strain DSM 4481, isolated from a cockroach.</title>
        <authorList>
            <person name="Brzuszkiewicz E."/>
            <person name="Waschkowitz T."/>
            <person name="Wiezer A."/>
            <person name="Daniel R."/>
        </authorList>
    </citation>
    <scope>NUCLEOTIDE SEQUENCE [LARGE SCALE GENOMIC DNA]</scope>
    <source>
        <strain evidence="11">ATCC 29907 / DSM 4481 / JCM 1650 / NBRC 105725 / CDC 9005-74</strain>
    </source>
</reference>
<evidence type="ECO:0000259" key="9">
    <source>
        <dbReference type="Pfam" id="PF08241"/>
    </source>
</evidence>
<evidence type="ECO:0000256" key="8">
    <source>
        <dbReference type="HAMAP-Rule" id="MF_00835"/>
    </source>
</evidence>
<proteinExistence type="inferred from homology"/>
<dbReference type="AlphaFoldDB" id="I2BB01"/>
<evidence type="ECO:0000256" key="7">
    <source>
        <dbReference type="ARBA" id="ARBA00022756"/>
    </source>
</evidence>
<accession>K6UPF0</accession>
<evidence type="ECO:0000256" key="1">
    <source>
        <dbReference type="ARBA" id="ARBA00000852"/>
    </source>
</evidence>
<sequence length="250" mass="27376">MSVNKPAIAAAFGRAAGHYDQFAGLQRQSGEQLLTLLGGTRPATVLDAGCGTGWFSRVWRQRGTRVLALDISPQMLESAARQHSADQYLNGDIEQLPLDDGQVDLVWSNLAVQWCSALSGAVSEMCRVTRPGGQVAFSTLLSGSLPELHQAWREVDSYRHGNRFLTREQVIAACGGRSLAAHDTQITLRFPDVLTAMRSLKGIGATHLHEGRPATTLTRGQLTRLALAWPRQQGEYVLSYQLFYGVIRCD</sequence>
<protein>
    <recommendedName>
        <fullName evidence="3 8">Malonyl-[acyl-carrier protein] O-methyltransferase</fullName>
        <shortName evidence="8">Malonyl-ACP O-methyltransferase</shortName>
        <ecNumber evidence="3 8">2.1.1.197</ecNumber>
    </recommendedName>
    <alternativeName>
        <fullName evidence="8">Biotin synthesis protein BioC</fullName>
    </alternativeName>
</protein>
<dbReference type="EC" id="2.1.1.197" evidence="3 8"/>
<keyword evidence="11" id="KW-1185">Reference proteome</keyword>
<dbReference type="RefSeq" id="WP_002439370.1">
    <property type="nucleotide sequence ID" value="NC_017910.1"/>
</dbReference>
<dbReference type="EMBL" id="CP001560">
    <property type="protein sequence ID" value="AFJ47705.1"/>
    <property type="molecule type" value="Genomic_DNA"/>
</dbReference>
<dbReference type="GO" id="GO:0032259">
    <property type="term" value="P:methylation"/>
    <property type="evidence" value="ECO:0007669"/>
    <property type="project" value="UniProtKB-KW"/>
</dbReference>
<dbReference type="GO" id="GO:0009102">
    <property type="term" value="P:biotin biosynthetic process"/>
    <property type="evidence" value="ECO:0007669"/>
    <property type="project" value="UniProtKB-UniRule"/>
</dbReference>
<dbReference type="STRING" id="630626.EBL_c26190"/>
<evidence type="ECO:0000313" key="11">
    <source>
        <dbReference type="Proteomes" id="UP000001955"/>
    </source>
</evidence>
<evidence type="ECO:0000313" key="10">
    <source>
        <dbReference type="EMBL" id="AFJ47705.1"/>
    </source>
</evidence>
<dbReference type="PATRIC" id="fig|630626.3.peg.2551"/>
<dbReference type="InterPro" id="IPR029063">
    <property type="entry name" value="SAM-dependent_MTases_sf"/>
</dbReference>
<dbReference type="InterPro" id="IPR013216">
    <property type="entry name" value="Methyltransf_11"/>
</dbReference>
<evidence type="ECO:0000256" key="5">
    <source>
        <dbReference type="ARBA" id="ARBA00022679"/>
    </source>
</evidence>
<dbReference type="PANTHER" id="PTHR43464">
    <property type="entry name" value="METHYLTRANSFERASE"/>
    <property type="match status" value="1"/>
</dbReference>
<dbReference type="InterPro" id="IPR011814">
    <property type="entry name" value="BioC"/>
</dbReference>
<dbReference type="Gene3D" id="3.40.50.150">
    <property type="entry name" value="Vaccinia Virus protein VP39"/>
    <property type="match status" value="1"/>
</dbReference>
<accession>I2BB01</accession>
<keyword evidence="6 8" id="KW-0949">S-adenosyl-L-methionine</keyword>
<evidence type="ECO:0000256" key="3">
    <source>
        <dbReference type="ARBA" id="ARBA00012327"/>
    </source>
</evidence>
<evidence type="ECO:0000256" key="6">
    <source>
        <dbReference type="ARBA" id="ARBA00022691"/>
    </source>
</evidence>
<comment type="pathway">
    <text evidence="2 8">Cofactor biosynthesis; biotin biosynthesis.</text>
</comment>
<dbReference type="Pfam" id="PF08241">
    <property type="entry name" value="Methyltransf_11"/>
    <property type="match status" value="1"/>
</dbReference>
<feature type="domain" description="Methyltransferase type 11" evidence="9">
    <location>
        <begin position="46"/>
        <end position="137"/>
    </location>
</feature>
<dbReference type="eggNOG" id="COG2226">
    <property type="taxonomic scope" value="Bacteria"/>
</dbReference>
<dbReference type="GO" id="GO:0102130">
    <property type="term" value="F:malonyl-CoA methyltransferase activity"/>
    <property type="evidence" value="ECO:0007669"/>
    <property type="project" value="UniProtKB-EC"/>
</dbReference>
<dbReference type="NCBIfam" id="TIGR02072">
    <property type="entry name" value="BioC"/>
    <property type="match status" value="1"/>
</dbReference>
<dbReference type="OrthoDB" id="9760689at2"/>
<evidence type="ECO:0000256" key="4">
    <source>
        <dbReference type="ARBA" id="ARBA00022603"/>
    </source>
</evidence>
<keyword evidence="7 8" id="KW-0093">Biotin biosynthesis</keyword>
<dbReference type="PANTHER" id="PTHR43464:SF94">
    <property type="entry name" value="MALONYL-[ACYL-CARRIER PROTEIN] O-METHYLTRANSFERASE"/>
    <property type="match status" value="1"/>
</dbReference>
<dbReference type="HAMAP" id="MF_00835">
    <property type="entry name" value="BioC"/>
    <property type="match status" value="1"/>
</dbReference>
<dbReference type="NCBIfam" id="NF007610">
    <property type="entry name" value="PRK10258.1"/>
    <property type="match status" value="1"/>
</dbReference>
<dbReference type="UniPathway" id="UPA00078"/>
<gene>
    <name evidence="8 10" type="primary">bioC</name>
    <name evidence="10" type="ordered locus">EBL_c26190</name>
</gene>
<comment type="function">
    <text evidence="8">Converts the free carboxyl group of a malonyl-thioester to its methyl ester by transfer of a methyl group from S-adenosyl-L-methionine (SAM). It allows to synthesize pimeloyl-ACP via the fatty acid synthetic pathway.</text>
</comment>
<dbReference type="HOGENOM" id="CLU_046586_2_2_6"/>
<keyword evidence="5 8" id="KW-0808">Transferase</keyword>
<comment type="similarity">
    <text evidence="8">Belongs to the methyltransferase superfamily.</text>
</comment>
<dbReference type="CDD" id="cd02440">
    <property type="entry name" value="AdoMet_MTases"/>
    <property type="match status" value="1"/>
</dbReference>
<dbReference type="Proteomes" id="UP000001955">
    <property type="component" value="Chromosome"/>
</dbReference>
<name>I2BB01_SHIBC</name>
<dbReference type="GO" id="GO:0008757">
    <property type="term" value="F:S-adenosylmethionine-dependent methyltransferase activity"/>
    <property type="evidence" value="ECO:0007669"/>
    <property type="project" value="InterPro"/>
</dbReference>
<dbReference type="GO" id="GO:0010340">
    <property type="term" value="F:carboxyl-O-methyltransferase activity"/>
    <property type="evidence" value="ECO:0007669"/>
    <property type="project" value="UniProtKB-UniRule"/>
</dbReference>
<evidence type="ECO:0000256" key="2">
    <source>
        <dbReference type="ARBA" id="ARBA00004746"/>
    </source>
</evidence>
<keyword evidence="4 8" id="KW-0489">Methyltransferase</keyword>
<organism evidence="10 11">
    <name type="scientific">Shimwellia blattae (strain ATCC 29907 / DSM 4481 / JCM 1650 / NBRC 105725 / CDC 9005-74)</name>
    <name type="common">Escherichia blattae</name>
    <dbReference type="NCBI Taxonomy" id="630626"/>
    <lineage>
        <taxon>Bacteria</taxon>
        <taxon>Pseudomonadati</taxon>
        <taxon>Pseudomonadota</taxon>
        <taxon>Gammaproteobacteria</taxon>
        <taxon>Enterobacterales</taxon>
        <taxon>Enterobacteriaceae</taxon>
        <taxon>Shimwellia</taxon>
    </lineage>
</organism>
<dbReference type="SUPFAM" id="SSF53335">
    <property type="entry name" value="S-adenosyl-L-methionine-dependent methyltransferases"/>
    <property type="match status" value="1"/>
</dbReference>
<dbReference type="KEGG" id="ebt:EBL_c26190"/>